<name>A0A1Y0IP77_9BACL</name>
<evidence type="ECO:0000259" key="6">
    <source>
        <dbReference type="Pfam" id="PF13490"/>
    </source>
</evidence>
<dbReference type="InterPro" id="IPR032812">
    <property type="entry name" value="SbsA_Ig"/>
</dbReference>
<dbReference type="InterPro" id="IPR041916">
    <property type="entry name" value="Anti_sigma_zinc_sf"/>
</dbReference>
<dbReference type="Pfam" id="PF13490">
    <property type="entry name" value="zf-HC2"/>
    <property type="match status" value="1"/>
</dbReference>
<accession>A0A1Y0IP77</accession>
<dbReference type="EMBL" id="CP021434">
    <property type="protein sequence ID" value="ARU61305.1"/>
    <property type="molecule type" value="Genomic_DNA"/>
</dbReference>
<dbReference type="OrthoDB" id="2620519at2"/>
<evidence type="ECO:0000313" key="8">
    <source>
        <dbReference type="Proteomes" id="UP000195437"/>
    </source>
</evidence>
<evidence type="ECO:0000259" key="5">
    <source>
        <dbReference type="Pfam" id="PF13205"/>
    </source>
</evidence>
<keyword evidence="4" id="KW-0812">Transmembrane</keyword>
<feature type="domain" description="Putative zinc-finger" evidence="6">
    <location>
        <begin position="36"/>
        <end position="63"/>
    </location>
</feature>
<gene>
    <name evidence="7" type="ORF">CBW65_10085</name>
</gene>
<organism evidence="7 8">
    <name type="scientific">Tumebacillus avium</name>
    <dbReference type="NCBI Taxonomy" id="1903704"/>
    <lineage>
        <taxon>Bacteria</taxon>
        <taxon>Bacillati</taxon>
        <taxon>Bacillota</taxon>
        <taxon>Bacilli</taxon>
        <taxon>Bacillales</taxon>
        <taxon>Alicyclobacillaceae</taxon>
        <taxon>Tumebacillus</taxon>
    </lineage>
</organism>
<keyword evidence="4" id="KW-0472">Membrane</keyword>
<evidence type="ECO:0000256" key="1">
    <source>
        <dbReference type="ARBA" id="ARBA00022729"/>
    </source>
</evidence>
<dbReference type="Proteomes" id="UP000195437">
    <property type="component" value="Chromosome"/>
</dbReference>
<evidence type="ECO:0000313" key="7">
    <source>
        <dbReference type="EMBL" id="ARU61305.1"/>
    </source>
</evidence>
<comment type="similarity">
    <text evidence="2">Belongs to the zinc-associated anti-sigma factor (ZAS) superfamily. Anti-sigma-W factor family.</text>
</comment>
<feature type="domain" description="SbsA Ig-like" evidence="5">
    <location>
        <begin position="134"/>
        <end position="234"/>
    </location>
</feature>
<evidence type="ECO:0000256" key="4">
    <source>
        <dbReference type="SAM" id="Phobius"/>
    </source>
</evidence>
<feature type="transmembrane region" description="Helical" evidence="4">
    <location>
        <begin position="113"/>
        <end position="133"/>
    </location>
</feature>
<dbReference type="Gene3D" id="1.10.10.1320">
    <property type="entry name" value="Anti-sigma factor, zinc-finger domain"/>
    <property type="match status" value="1"/>
</dbReference>
<keyword evidence="4" id="KW-1133">Transmembrane helix</keyword>
<dbReference type="Gene3D" id="2.60.40.3710">
    <property type="match status" value="1"/>
</dbReference>
<proteinExistence type="inferred from homology"/>
<dbReference type="InterPro" id="IPR027383">
    <property type="entry name" value="Znf_put"/>
</dbReference>
<protein>
    <recommendedName>
        <fullName evidence="3">Anti-sigma-W factor RsiW</fullName>
    </recommendedName>
</protein>
<reference evidence="8" key="1">
    <citation type="submission" date="2017-05" db="EMBL/GenBank/DDBJ databases">
        <authorList>
            <person name="Sung H."/>
        </authorList>
    </citation>
    <scope>NUCLEOTIDE SEQUENCE [LARGE SCALE GENOMIC DNA]</scope>
    <source>
        <strain evidence="8">AR23208</strain>
    </source>
</reference>
<evidence type="ECO:0000256" key="3">
    <source>
        <dbReference type="ARBA" id="ARBA00024438"/>
    </source>
</evidence>
<dbReference type="AlphaFoldDB" id="A0A1Y0IP77"/>
<dbReference type="KEGG" id="tum:CBW65_10085"/>
<keyword evidence="1" id="KW-0732">Signal</keyword>
<keyword evidence="8" id="KW-1185">Reference proteome</keyword>
<sequence>MRSRRSSTAPASRFANCSAMKTEGSKMNTHLDARTLSSYLDDMLSKSERAQADLHLKSCAQCRAMLADFQDISKMFRELPGFAPPELEVSAVQEPPLILPKQQRRPFRPFTKIATAAAVILALGLGGVSYFNLTTPTVVYASQPDGAKNVPTAPDTPITLKFSEPMQRYFVQEALTIEPDTDVLFDWQEDGKTLQLWFPAGLKPNASYTISIAKTAKDAQGFALKEPFVIHFDTFSGDKAPAPQEPAQEFKLVKTQPLGKWTSETARPVQEQVNNGAQPGRLVADHAAMDDLFTGGILSPQEYGPPAVIEAGSTKALVRFDKKDGTGYALATVEKLVQQDQHGAWFTTQVDFYE</sequence>
<dbReference type="Pfam" id="PF13205">
    <property type="entry name" value="Big_5"/>
    <property type="match status" value="1"/>
</dbReference>
<evidence type="ECO:0000256" key="2">
    <source>
        <dbReference type="ARBA" id="ARBA00024353"/>
    </source>
</evidence>